<comment type="caution">
    <text evidence="2">The sequence shown here is derived from an EMBL/GenBank/DDBJ whole genome shotgun (WGS) entry which is preliminary data.</text>
</comment>
<dbReference type="PANTHER" id="PTHR22996:SF0">
    <property type="entry name" value="RE60872P-RELATED"/>
    <property type="match status" value="1"/>
</dbReference>
<gene>
    <name evidence="2" type="primary">mgrn1</name>
    <name evidence="2" type="ORF">CEXT_652581</name>
</gene>
<dbReference type="EMBL" id="BPLR01009979">
    <property type="protein sequence ID" value="GIY35923.1"/>
    <property type="molecule type" value="Genomic_DNA"/>
</dbReference>
<keyword evidence="3" id="KW-1185">Reference proteome</keyword>
<evidence type="ECO:0000313" key="3">
    <source>
        <dbReference type="Proteomes" id="UP001054945"/>
    </source>
</evidence>
<dbReference type="InterPro" id="IPR045194">
    <property type="entry name" value="MGRN1/RNF157-like"/>
</dbReference>
<accession>A0AAV4SNG2</accession>
<evidence type="ECO:0000313" key="2">
    <source>
        <dbReference type="EMBL" id="GIY35923.1"/>
    </source>
</evidence>
<sequence length="204" mass="22583">MSEPRDTLILPCRHLCLCNGCSDSLRYQANNCPICRAPFRALLQIKAVRKSNAALPQISHNSDNQTSQDIPPGYEPVSLIEALNGPYPSSAPFGPLIAISRNWDYLRGRNIVPADIPPFTNSPDIQSKQQQQHHDRHHSSNTSLRLKGDINLEKEGLSSGNLQVNIEGSSLPEVLASIMSSEKMDLKPESLSLTRGEGRRHKKL</sequence>
<feature type="region of interest" description="Disordered" evidence="1">
    <location>
        <begin position="116"/>
        <end position="147"/>
    </location>
</feature>
<reference evidence="2 3" key="1">
    <citation type="submission" date="2021-06" db="EMBL/GenBank/DDBJ databases">
        <title>Caerostris extrusa draft genome.</title>
        <authorList>
            <person name="Kono N."/>
            <person name="Arakawa K."/>
        </authorList>
    </citation>
    <scope>NUCLEOTIDE SEQUENCE [LARGE SCALE GENOMIC DNA]</scope>
</reference>
<dbReference type="Gene3D" id="3.30.40.10">
    <property type="entry name" value="Zinc/RING finger domain, C3HC4 (zinc finger)"/>
    <property type="match status" value="1"/>
</dbReference>
<dbReference type="Proteomes" id="UP001054945">
    <property type="component" value="Unassembled WGS sequence"/>
</dbReference>
<dbReference type="GO" id="GO:0016567">
    <property type="term" value="P:protein ubiquitination"/>
    <property type="evidence" value="ECO:0007669"/>
    <property type="project" value="TreeGrafter"/>
</dbReference>
<evidence type="ECO:0000256" key="1">
    <source>
        <dbReference type="SAM" id="MobiDB-lite"/>
    </source>
</evidence>
<feature type="region of interest" description="Disordered" evidence="1">
    <location>
        <begin position="184"/>
        <end position="204"/>
    </location>
</feature>
<dbReference type="AlphaFoldDB" id="A0AAV4SNG2"/>
<dbReference type="SUPFAM" id="SSF57850">
    <property type="entry name" value="RING/U-box"/>
    <property type="match status" value="1"/>
</dbReference>
<protein>
    <submittedName>
        <fullName evidence="2">Probable E3 ubiquitin-protein ligase MGRN1</fullName>
    </submittedName>
</protein>
<dbReference type="GO" id="GO:0005737">
    <property type="term" value="C:cytoplasm"/>
    <property type="evidence" value="ECO:0007669"/>
    <property type="project" value="TreeGrafter"/>
</dbReference>
<dbReference type="GO" id="GO:0061630">
    <property type="term" value="F:ubiquitin protein ligase activity"/>
    <property type="evidence" value="ECO:0007669"/>
    <property type="project" value="UniProtKB-EC"/>
</dbReference>
<organism evidence="2 3">
    <name type="scientific">Caerostris extrusa</name>
    <name type="common">Bark spider</name>
    <name type="synonym">Caerostris bankana</name>
    <dbReference type="NCBI Taxonomy" id="172846"/>
    <lineage>
        <taxon>Eukaryota</taxon>
        <taxon>Metazoa</taxon>
        <taxon>Ecdysozoa</taxon>
        <taxon>Arthropoda</taxon>
        <taxon>Chelicerata</taxon>
        <taxon>Arachnida</taxon>
        <taxon>Araneae</taxon>
        <taxon>Araneomorphae</taxon>
        <taxon>Entelegynae</taxon>
        <taxon>Araneoidea</taxon>
        <taxon>Araneidae</taxon>
        <taxon>Caerostris</taxon>
    </lineage>
</organism>
<name>A0AAV4SNG2_CAEEX</name>
<dbReference type="GO" id="GO:0008270">
    <property type="term" value="F:zinc ion binding"/>
    <property type="evidence" value="ECO:0007669"/>
    <property type="project" value="UniProtKB-KW"/>
</dbReference>
<dbReference type="Pfam" id="PF13920">
    <property type="entry name" value="zf-C3HC4_3"/>
    <property type="match status" value="1"/>
</dbReference>
<proteinExistence type="predicted"/>
<dbReference type="PANTHER" id="PTHR22996">
    <property type="entry name" value="MAHOGUNIN"/>
    <property type="match status" value="1"/>
</dbReference>
<dbReference type="InterPro" id="IPR013083">
    <property type="entry name" value="Znf_RING/FYVE/PHD"/>
</dbReference>